<proteinExistence type="predicted"/>
<evidence type="ECO:0000313" key="1">
    <source>
        <dbReference type="EMBL" id="MFD2474927.1"/>
    </source>
</evidence>
<dbReference type="RefSeq" id="WP_378314556.1">
    <property type="nucleotide sequence ID" value="NZ_JBHUKS010000042.1"/>
</dbReference>
<evidence type="ECO:0000313" key="2">
    <source>
        <dbReference type="Proteomes" id="UP001597483"/>
    </source>
</evidence>
<keyword evidence="2" id="KW-1185">Reference proteome</keyword>
<gene>
    <name evidence="1" type="ORF">ACFSVL_46475</name>
</gene>
<dbReference type="EMBL" id="JBHUKS010000042">
    <property type="protein sequence ID" value="MFD2474927.1"/>
    <property type="molecule type" value="Genomic_DNA"/>
</dbReference>
<protein>
    <submittedName>
        <fullName evidence="1">Uncharacterized protein</fullName>
    </submittedName>
</protein>
<name>A0ABW5HP41_9PSEU</name>
<dbReference type="Proteomes" id="UP001597483">
    <property type="component" value="Unassembled WGS sequence"/>
</dbReference>
<reference evidence="2" key="1">
    <citation type="journal article" date="2019" name="Int. J. Syst. Evol. Microbiol.">
        <title>The Global Catalogue of Microorganisms (GCM) 10K type strain sequencing project: providing services to taxonomists for standard genome sequencing and annotation.</title>
        <authorList>
            <consortium name="The Broad Institute Genomics Platform"/>
            <consortium name="The Broad Institute Genome Sequencing Center for Infectious Disease"/>
            <person name="Wu L."/>
            <person name="Ma J."/>
        </authorList>
    </citation>
    <scope>NUCLEOTIDE SEQUENCE [LARGE SCALE GENOMIC DNA]</scope>
    <source>
        <strain evidence="2">CGMCC 4.7641</strain>
    </source>
</reference>
<sequence>MAVPDLLAQLLRAWRRDVLSAPVPQLVDPVHAARIVRDAARVHASPDEARTRARNGSV</sequence>
<organism evidence="1 2">
    <name type="scientific">Amycolatopsis silviterrae</name>
    <dbReference type="NCBI Taxonomy" id="1656914"/>
    <lineage>
        <taxon>Bacteria</taxon>
        <taxon>Bacillati</taxon>
        <taxon>Actinomycetota</taxon>
        <taxon>Actinomycetes</taxon>
        <taxon>Pseudonocardiales</taxon>
        <taxon>Pseudonocardiaceae</taxon>
        <taxon>Amycolatopsis</taxon>
    </lineage>
</organism>
<comment type="caution">
    <text evidence="1">The sequence shown here is derived from an EMBL/GenBank/DDBJ whole genome shotgun (WGS) entry which is preliminary data.</text>
</comment>
<accession>A0ABW5HP41</accession>